<dbReference type="GO" id="GO:0080188">
    <property type="term" value="P:gene silencing by siRNA-directed DNA methylation"/>
    <property type="evidence" value="ECO:0007669"/>
    <property type="project" value="InterPro"/>
</dbReference>
<evidence type="ECO:0000313" key="3">
    <source>
        <dbReference type="EMBL" id="KAK2642987.1"/>
    </source>
</evidence>
<feature type="coiled-coil region" evidence="1">
    <location>
        <begin position="13"/>
        <end position="40"/>
    </location>
</feature>
<keyword evidence="1" id="KW-0175">Coiled coil</keyword>
<dbReference type="AlphaFoldDB" id="A0AAD9TVY6"/>
<feature type="domain" description="Factor of DNA methylation 1-5/IDN2" evidence="2">
    <location>
        <begin position="165"/>
        <end position="292"/>
    </location>
</feature>
<evidence type="ECO:0000259" key="2">
    <source>
        <dbReference type="Pfam" id="PF03469"/>
    </source>
</evidence>
<dbReference type="Proteomes" id="UP001280121">
    <property type="component" value="Unassembled WGS sequence"/>
</dbReference>
<gene>
    <name evidence="3" type="ORF">Ddye_024750</name>
</gene>
<proteinExistence type="predicted"/>
<reference evidence="3" key="1">
    <citation type="journal article" date="2023" name="Plant J.">
        <title>Genome sequences and population genomics provide insights into the demographic history, inbreeding, and mutation load of two 'living fossil' tree species of Dipteronia.</title>
        <authorList>
            <person name="Feng Y."/>
            <person name="Comes H.P."/>
            <person name="Chen J."/>
            <person name="Zhu S."/>
            <person name="Lu R."/>
            <person name="Zhang X."/>
            <person name="Li P."/>
            <person name="Qiu J."/>
            <person name="Olsen K.M."/>
            <person name="Qiu Y."/>
        </authorList>
    </citation>
    <scope>NUCLEOTIDE SEQUENCE</scope>
    <source>
        <strain evidence="3">KIB01</strain>
    </source>
</reference>
<dbReference type="PANTHER" id="PTHR21596">
    <property type="entry name" value="RIBONUCLEASE P SUBUNIT P38"/>
    <property type="match status" value="1"/>
</dbReference>
<protein>
    <recommendedName>
        <fullName evidence="2">Factor of DNA methylation 1-5/IDN2 domain-containing protein</fullName>
    </recommendedName>
</protein>
<dbReference type="EMBL" id="JANJYI010000007">
    <property type="protein sequence ID" value="KAK2642987.1"/>
    <property type="molecule type" value="Genomic_DNA"/>
</dbReference>
<dbReference type="InterPro" id="IPR005379">
    <property type="entry name" value="FDM1-5/IDN2_XH"/>
</dbReference>
<comment type="caution">
    <text evidence="3">The sequence shown here is derived from an EMBL/GenBank/DDBJ whole genome shotgun (WGS) entry which is preliminary data.</text>
</comment>
<dbReference type="PANTHER" id="PTHR21596:SF23">
    <property type="entry name" value="FACTOR OF DNA METHYLATION 4"/>
    <property type="match status" value="1"/>
</dbReference>
<organism evidence="3 4">
    <name type="scientific">Dipteronia dyeriana</name>
    <dbReference type="NCBI Taxonomy" id="168575"/>
    <lineage>
        <taxon>Eukaryota</taxon>
        <taxon>Viridiplantae</taxon>
        <taxon>Streptophyta</taxon>
        <taxon>Embryophyta</taxon>
        <taxon>Tracheophyta</taxon>
        <taxon>Spermatophyta</taxon>
        <taxon>Magnoliopsida</taxon>
        <taxon>eudicotyledons</taxon>
        <taxon>Gunneridae</taxon>
        <taxon>Pentapetalae</taxon>
        <taxon>rosids</taxon>
        <taxon>malvids</taxon>
        <taxon>Sapindales</taxon>
        <taxon>Sapindaceae</taxon>
        <taxon>Hippocastanoideae</taxon>
        <taxon>Acereae</taxon>
        <taxon>Dipteronia</taxon>
    </lineage>
</organism>
<evidence type="ECO:0000313" key="4">
    <source>
        <dbReference type="Proteomes" id="UP001280121"/>
    </source>
</evidence>
<name>A0AAD9TVY6_9ROSI</name>
<keyword evidence="4" id="KW-1185">Reference proteome</keyword>
<dbReference type="Pfam" id="PF03469">
    <property type="entry name" value="XH"/>
    <property type="match status" value="1"/>
</dbReference>
<accession>A0AAD9TVY6</accession>
<dbReference type="InterPro" id="IPR045177">
    <property type="entry name" value="FDM1-5/IDN2"/>
</dbReference>
<sequence length="314" mass="36790">MVQNSSDNFEKIFMEIEKALLQIEAREKELEKREKLLQVREIQIDTTRKKHRNDRDIMQEKEAYDRKRRELGGKIETKRKIESEIEALRSDLKMVKRKGVCDQDKEMDALHQQLMEKEEALSDLEADNLVLTIRERKLNQELQDARKELIDTLREESSGDLIGVKIMGELDRTPFIAAMKRKFTDEEADVKALELCSLWEGYITDPSFCPFKIITNKEGYSKEIIDLSNLKLKSLRKEYGVEVVDAVSRALLEMNEYNASGRYTVPELWNFGDDRKATLKEVVLHIMKTWKRPIKRKRTVMQTRSSGVKCTTNK</sequence>
<feature type="coiled-coil region" evidence="1">
    <location>
        <begin position="78"/>
        <end position="155"/>
    </location>
</feature>
<evidence type="ECO:0000256" key="1">
    <source>
        <dbReference type="SAM" id="Coils"/>
    </source>
</evidence>